<dbReference type="Proteomes" id="UP000319313">
    <property type="component" value="Unassembled WGS sequence"/>
</dbReference>
<dbReference type="EMBL" id="SFBL01000045">
    <property type="protein sequence ID" value="TRU28089.1"/>
    <property type="molecule type" value="Genomic_DNA"/>
</dbReference>
<feature type="coiled-coil region" evidence="1">
    <location>
        <begin position="74"/>
        <end position="101"/>
    </location>
</feature>
<sequence>MSKSTKVVIKTKVTPALLAQIDGLARAQNQSISQLMLAALNQYLDLADNAPTPTDLLPILQDELKLWQAKTNKIDEFKQEVDSLSFRLKNLEQLLAQLQSQQSLTLAAANFSAAVDFIDELDEDDMDDEPDEILTDFIT</sequence>
<name>A0A552E0S5_MICAE</name>
<accession>A0A552E0S5</accession>
<dbReference type="GO" id="GO:0006355">
    <property type="term" value="P:regulation of DNA-templated transcription"/>
    <property type="evidence" value="ECO:0007669"/>
    <property type="project" value="InterPro"/>
</dbReference>
<dbReference type="AlphaFoldDB" id="A0A552E0S5"/>
<evidence type="ECO:0000313" key="3">
    <source>
        <dbReference type="Proteomes" id="UP000319313"/>
    </source>
</evidence>
<reference evidence="2 3" key="1">
    <citation type="submission" date="2019-01" db="EMBL/GenBank/DDBJ databases">
        <title>Coherence of Microcystis species and biogeography revealed through population genomics.</title>
        <authorList>
            <person name="Perez-Carrascal O.M."/>
            <person name="Terrat Y."/>
            <person name="Giani A."/>
            <person name="Fortin N."/>
            <person name="Tromas N."/>
            <person name="Shapiro B.J."/>
        </authorList>
    </citation>
    <scope>NUCLEOTIDE SEQUENCE [LARGE SCALE GENOMIC DNA]</scope>
    <source>
        <strain evidence="2">Ma_SC_T_19800800_S464</strain>
    </source>
</reference>
<evidence type="ECO:0000256" key="1">
    <source>
        <dbReference type="SAM" id="Coils"/>
    </source>
</evidence>
<gene>
    <name evidence="2" type="ORF">EWV81_05950</name>
</gene>
<comment type="caution">
    <text evidence="2">The sequence shown here is derived from an EMBL/GenBank/DDBJ whole genome shotgun (WGS) entry which is preliminary data.</text>
</comment>
<organism evidence="2 3">
    <name type="scientific">Microcystis aeruginosa Ma_SC_T_19800800_S464</name>
    <dbReference type="NCBI Taxonomy" id="2486257"/>
    <lineage>
        <taxon>Bacteria</taxon>
        <taxon>Bacillati</taxon>
        <taxon>Cyanobacteriota</taxon>
        <taxon>Cyanophyceae</taxon>
        <taxon>Oscillatoriophycideae</taxon>
        <taxon>Chroococcales</taxon>
        <taxon>Microcystaceae</taxon>
        <taxon>Microcystis</taxon>
    </lineage>
</organism>
<proteinExistence type="predicted"/>
<evidence type="ECO:0000313" key="2">
    <source>
        <dbReference type="EMBL" id="TRU28089.1"/>
    </source>
</evidence>
<keyword evidence="1" id="KW-0175">Coiled coil</keyword>
<protein>
    <submittedName>
        <fullName evidence="2">CopG family transcriptional regulator</fullName>
    </submittedName>
</protein>